<comment type="caution">
    <text evidence="7">The sequence shown here is derived from an EMBL/GenBank/DDBJ whole genome shotgun (WGS) entry which is preliminary data.</text>
</comment>
<evidence type="ECO:0000313" key="8">
    <source>
        <dbReference type="Proteomes" id="UP000231632"/>
    </source>
</evidence>
<gene>
    <name evidence="4" type="primary">fliE</name>
    <name evidence="7" type="ORF">MMIC_P0971</name>
</gene>
<dbReference type="Proteomes" id="UP000231632">
    <property type="component" value="Unassembled WGS sequence"/>
</dbReference>
<evidence type="ECO:0000256" key="5">
    <source>
        <dbReference type="NCBIfam" id="TIGR00205"/>
    </source>
</evidence>
<protein>
    <recommendedName>
        <fullName evidence="4 5">Flagellar hook-basal body complex protein FliE</fullName>
    </recommendedName>
</protein>
<dbReference type="InterPro" id="IPR001624">
    <property type="entry name" value="FliE"/>
</dbReference>
<dbReference type="HAMAP" id="MF_00724">
    <property type="entry name" value="FliE"/>
    <property type="match status" value="1"/>
</dbReference>
<name>A0A1L8CM57_9PROT</name>
<dbReference type="RefSeq" id="WP_072659331.1">
    <property type="nucleotide sequence ID" value="NZ_BDFD01000006.1"/>
</dbReference>
<keyword evidence="7" id="KW-0969">Cilium</keyword>
<sequence>MNIQGYQTVSGLTNSNSMPVGDQKSVTNGGENFASMLKAYTEQVNHDTKAAAKAGESLAAGESLNTSETLLAIQKASLSFEMMLGVRNKLVDAYREVIRMQV</sequence>
<keyword evidence="7" id="KW-0966">Cell projection</keyword>
<dbReference type="NCBIfam" id="TIGR00205">
    <property type="entry name" value="fliE"/>
    <property type="match status" value="1"/>
</dbReference>
<reference evidence="7 8" key="1">
    <citation type="journal article" date="2017" name="Arch. Microbiol.">
        <title>Mariprofundus micogutta sp. nov., a novel iron-oxidizing zetaproteobacterium isolated from a deep-sea hydrothermal field at the Bayonnaise knoll of the Izu-Ogasawara arc, and a description of Mariprofundales ord. nov. and Zetaproteobacteria classis nov.</title>
        <authorList>
            <person name="Makita H."/>
            <person name="Tanaka E."/>
            <person name="Mitsunobu S."/>
            <person name="Miyazaki M."/>
            <person name="Nunoura T."/>
            <person name="Uematsu K."/>
            <person name="Takaki Y."/>
            <person name="Nishi S."/>
            <person name="Shimamura S."/>
            <person name="Takai K."/>
        </authorList>
    </citation>
    <scope>NUCLEOTIDE SEQUENCE [LARGE SCALE GENOMIC DNA]</scope>
    <source>
        <strain evidence="7 8">ET2</strain>
    </source>
</reference>
<dbReference type="GO" id="GO:0003774">
    <property type="term" value="F:cytoskeletal motor activity"/>
    <property type="evidence" value="ECO:0007669"/>
    <property type="project" value="InterPro"/>
</dbReference>
<keyword evidence="3 4" id="KW-0975">Bacterial flagellum</keyword>
<comment type="similarity">
    <text evidence="2 4">Belongs to the FliE family.</text>
</comment>
<proteinExistence type="inferred from homology"/>
<dbReference type="GO" id="GO:0005198">
    <property type="term" value="F:structural molecule activity"/>
    <property type="evidence" value="ECO:0007669"/>
    <property type="project" value="UniProtKB-UniRule"/>
</dbReference>
<dbReference type="GO" id="GO:0071973">
    <property type="term" value="P:bacterial-type flagellum-dependent cell motility"/>
    <property type="evidence" value="ECO:0007669"/>
    <property type="project" value="InterPro"/>
</dbReference>
<accession>A0A1L8CM57</accession>
<evidence type="ECO:0000256" key="3">
    <source>
        <dbReference type="ARBA" id="ARBA00023143"/>
    </source>
</evidence>
<dbReference type="GO" id="GO:0009425">
    <property type="term" value="C:bacterial-type flagellum basal body"/>
    <property type="evidence" value="ECO:0007669"/>
    <property type="project" value="UniProtKB-SubCell"/>
</dbReference>
<feature type="region of interest" description="Disordered" evidence="6">
    <location>
        <begin position="1"/>
        <end position="29"/>
    </location>
</feature>
<evidence type="ECO:0000256" key="2">
    <source>
        <dbReference type="ARBA" id="ARBA00009272"/>
    </source>
</evidence>
<keyword evidence="8" id="KW-1185">Reference proteome</keyword>
<keyword evidence="7" id="KW-0282">Flagellum</keyword>
<comment type="subcellular location">
    <subcellularLocation>
        <location evidence="1 4">Bacterial flagellum basal body</location>
    </subcellularLocation>
</comment>
<dbReference type="PRINTS" id="PR01006">
    <property type="entry name" value="FLGHOOKFLIE"/>
</dbReference>
<evidence type="ECO:0000256" key="1">
    <source>
        <dbReference type="ARBA" id="ARBA00004117"/>
    </source>
</evidence>
<organism evidence="7 8">
    <name type="scientific">Mariprofundus micogutta</name>
    <dbReference type="NCBI Taxonomy" id="1921010"/>
    <lineage>
        <taxon>Bacteria</taxon>
        <taxon>Pseudomonadati</taxon>
        <taxon>Pseudomonadota</taxon>
        <taxon>Candidatius Mariprofundia</taxon>
        <taxon>Mariprofundales</taxon>
        <taxon>Mariprofundaceae</taxon>
        <taxon>Mariprofundus</taxon>
    </lineage>
</organism>
<dbReference type="OrthoDB" id="285952at2"/>
<dbReference type="AlphaFoldDB" id="A0A1L8CM57"/>
<dbReference type="PANTHER" id="PTHR34653">
    <property type="match status" value="1"/>
</dbReference>
<evidence type="ECO:0000313" key="7">
    <source>
        <dbReference type="EMBL" id="GAV20010.1"/>
    </source>
</evidence>
<dbReference type="Pfam" id="PF02049">
    <property type="entry name" value="FliE"/>
    <property type="match status" value="1"/>
</dbReference>
<dbReference type="PANTHER" id="PTHR34653:SF1">
    <property type="entry name" value="FLAGELLAR HOOK-BASAL BODY COMPLEX PROTEIN FLIE"/>
    <property type="match status" value="1"/>
</dbReference>
<evidence type="ECO:0000256" key="6">
    <source>
        <dbReference type="SAM" id="MobiDB-lite"/>
    </source>
</evidence>
<dbReference type="EMBL" id="BDFD01000006">
    <property type="protein sequence ID" value="GAV20010.1"/>
    <property type="molecule type" value="Genomic_DNA"/>
</dbReference>
<evidence type="ECO:0000256" key="4">
    <source>
        <dbReference type="HAMAP-Rule" id="MF_00724"/>
    </source>
</evidence>
<dbReference type="STRING" id="1921010.MMIC_P0971"/>